<comment type="caution">
    <text evidence="1">The sequence shown here is derived from an EMBL/GenBank/DDBJ whole genome shotgun (WGS) entry which is preliminary data.</text>
</comment>
<reference evidence="1" key="1">
    <citation type="submission" date="2023-10" db="EMBL/GenBank/DDBJ databases">
        <authorList>
            <person name="Chen Y."/>
            <person name="Shah S."/>
            <person name="Dougan E. K."/>
            <person name="Thang M."/>
            <person name="Chan C."/>
        </authorList>
    </citation>
    <scope>NUCLEOTIDE SEQUENCE [LARGE SCALE GENOMIC DNA]</scope>
</reference>
<dbReference type="Proteomes" id="UP001189429">
    <property type="component" value="Unassembled WGS sequence"/>
</dbReference>
<dbReference type="Gene3D" id="3.30.420.10">
    <property type="entry name" value="Ribonuclease H-like superfamily/Ribonuclease H"/>
    <property type="match status" value="1"/>
</dbReference>
<dbReference type="EMBL" id="CAUYUJ010016467">
    <property type="protein sequence ID" value="CAK0865605.1"/>
    <property type="molecule type" value="Genomic_DNA"/>
</dbReference>
<organism evidence="1 2">
    <name type="scientific">Prorocentrum cordatum</name>
    <dbReference type="NCBI Taxonomy" id="2364126"/>
    <lineage>
        <taxon>Eukaryota</taxon>
        <taxon>Sar</taxon>
        <taxon>Alveolata</taxon>
        <taxon>Dinophyceae</taxon>
        <taxon>Prorocentrales</taxon>
        <taxon>Prorocentraceae</taxon>
        <taxon>Prorocentrum</taxon>
    </lineage>
</organism>
<evidence type="ECO:0000313" key="2">
    <source>
        <dbReference type="Proteomes" id="UP001189429"/>
    </source>
</evidence>
<accession>A0ABN9V373</accession>
<dbReference type="InterPro" id="IPR036397">
    <property type="entry name" value="RNaseH_sf"/>
</dbReference>
<gene>
    <name evidence="1" type="ORF">PCOR1329_LOCUS53082</name>
</gene>
<evidence type="ECO:0000313" key="1">
    <source>
        <dbReference type="EMBL" id="CAK0865605.1"/>
    </source>
</evidence>
<sequence length="542" mass="59424">MSEGPNEVDDAELLEEVAASIKRTWWRSAAQHDAGKGLEGGPDLHQARRQLAQLQRDGDQSTWALQLQVMTGASWTRVRQQERGLASTDLCPRCGLRETLLHRVWTCPCNQGHDDYSSTQSLLDKAVEGHEAVPCLWLRGLSPASWTKYTYPAGASDFERQTGNWAEVESQRGADGFLDAFGDGSGGEHSDDPRLRQCGVGVAIMRAFVENEDHSPMVVAGIVAGLPGPKQTVPRAELWAFLLALRATRGDLRLVTGWSRGRHRQPPRGRNADLWLAIRAAVNERGDSRIQVAFLHSHLDEELTGSETPQQLWQIAGNTCADVFAGEAAAEVLGKATAKPEVGRVDAVAHLVRRRAVRANLDCMAVDPINSEAVPKGPRMCKQAVLTASSPHHLERVGARWYCRICERSALHADPEWFATSECRPTQFATAGAVCVHRPRVGGSSRSGLSVGGKALHPSHTLLYVDQFDLYFCSSCGGCSSLMARALAEKCDHKTAKGEQNLRRIAWGLWPHPKGMPKKVQEALHWRDANRAVTRANAKVHA</sequence>
<protein>
    <recommendedName>
        <fullName evidence="3">Reverse transcriptase zinc-binding domain-containing protein</fullName>
    </recommendedName>
</protein>
<dbReference type="SUPFAM" id="SSF53098">
    <property type="entry name" value="Ribonuclease H-like"/>
    <property type="match status" value="1"/>
</dbReference>
<name>A0ABN9V373_9DINO</name>
<proteinExistence type="predicted"/>
<keyword evidence="2" id="KW-1185">Reference proteome</keyword>
<evidence type="ECO:0008006" key="3">
    <source>
        <dbReference type="Google" id="ProtNLM"/>
    </source>
</evidence>
<dbReference type="InterPro" id="IPR012337">
    <property type="entry name" value="RNaseH-like_sf"/>
</dbReference>